<evidence type="ECO:0000256" key="2">
    <source>
        <dbReference type="SAM" id="SignalP"/>
    </source>
</evidence>
<dbReference type="AlphaFoldDB" id="A0A8D8ADG6"/>
<accession>A0A8D8ADG6</accession>
<keyword evidence="2" id="KW-0732">Signal</keyword>
<sequence>MLVLDSLMLWRIPAIVLPVAIAHRHTGRRRGRHRRALPLSAGQRSGATAATTTSRAANLTSTANHAGVMLLRVLLRRLLLQAVLILRMMMRTAAGSQRLIRGSHRPQR</sequence>
<evidence type="ECO:0000313" key="3">
    <source>
        <dbReference type="EMBL" id="CAG6452767.1"/>
    </source>
</evidence>
<feature type="compositionally biased region" description="Low complexity" evidence="1">
    <location>
        <begin position="40"/>
        <end position="51"/>
    </location>
</feature>
<feature type="compositionally biased region" description="Basic residues" evidence="1">
    <location>
        <begin position="27"/>
        <end position="36"/>
    </location>
</feature>
<reference evidence="3" key="1">
    <citation type="submission" date="2021-05" db="EMBL/GenBank/DDBJ databases">
        <authorList>
            <person name="Alioto T."/>
            <person name="Alioto T."/>
            <person name="Gomez Garrido J."/>
        </authorList>
    </citation>
    <scope>NUCLEOTIDE SEQUENCE</scope>
</reference>
<feature type="signal peptide" evidence="2">
    <location>
        <begin position="1"/>
        <end position="22"/>
    </location>
</feature>
<proteinExistence type="predicted"/>
<name>A0A8D8ADG6_CULPI</name>
<organism evidence="3">
    <name type="scientific">Culex pipiens</name>
    <name type="common">House mosquito</name>
    <dbReference type="NCBI Taxonomy" id="7175"/>
    <lineage>
        <taxon>Eukaryota</taxon>
        <taxon>Metazoa</taxon>
        <taxon>Ecdysozoa</taxon>
        <taxon>Arthropoda</taxon>
        <taxon>Hexapoda</taxon>
        <taxon>Insecta</taxon>
        <taxon>Pterygota</taxon>
        <taxon>Neoptera</taxon>
        <taxon>Endopterygota</taxon>
        <taxon>Diptera</taxon>
        <taxon>Nematocera</taxon>
        <taxon>Culicoidea</taxon>
        <taxon>Culicidae</taxon>
        <taxon>Culicinae</taxon>
        <taxon>Culicini</taxon>
        <taxon>Culex</taxon>
        <taxon>Culex</taxon>
    </lineage>
</organism>
<feature type="chain" id="PRO_5034318042" evidence="2">
    <location>
        <begin position="23"/>
        <end position="108"/>
    </location>
</feature>
<dbReference type="EMBL" id="HBUE01021316">
    <property type="protein sequence ID" value="CAG6452767.1"/>
    <property type="molecule type" value="Transcribed_RNA"/>
</dbReference>
<evidence type="ECO:0000256" key="1">
    <source>
        <dbReference type="SAM" id="MobiDB-lite"/>
    </source>
</evidence>
<feature type="region of interest" description="Disordered" evidence="1">
    <location>
        <begin position="27"/>
        <end position="51"/>
    </location>
</feature>
<protein>
    <submittedName>
        <fullName evidence="3">(northern house mosquito) hypothetical protein</fullName>
    </submittedName>
</protein>